<evidence type="ECO:0008006" key="3">
    <source>
        <dbReference type="Google" id="ProtNLM"/>
    </source>
</evidence>
<reference evidence="1" key="1">
    <citation type="journal article" date="2014" name="Int. J. Syst. Evol. Microbiol.">
        <title>Complete genome sequence of Corynebacterium casei LMG S-19264T (=DSM 44701T), isolated from a smear-ripened cheese.</title>
        <authorList>
            <consortium name="US DOE Joint Genome Institute (JGI-PGF)"/>
            <person name="Walter F."/>
            <person name="Albersmeier A."/>
            <person name="Kalinowski J."/>
            <person name="Ruckert C."/>
        </authorList>
    </citation>
    <scope>NUCLEOTIDE SEQUENCE</scope>
    <source>
        <strain evidence="1">CGMCC 4.7308</strain>
    </source>
</reference>
<accession>A0A917WBG6</accession>
<dbReference type="AlphaFoldDB" id="A0A917WBG6"/>
<gene>
    <name evidence="1" type="ORF">GCM10011594_09030</name>
</gene>
<keyword evidence="2" id="KW-1185">Reference proteome</keyword>
<comment type="caution">
    <text evidence="1">The sequence shown here is derived from an EMBL/GenBank/DDBJ whole genome shotgun (WGS) entry which is preliminary data.</text>
</comment>
<name>A0A917WBG6_9ACTN</name>
<reference evidence="1" key="2">
    <citation type="submission" date="2020-09" db="EMBL/GenBank/DDBJ databases">
        <authorList>
            <person name="Sun Q."/>
            <person name="Zhou Y."/>
        </authorList>
    </citation>
    <scope>NUCLEOTIDE SEQUENCE</scope>
    <source>
        <strain evidence="1">CGMCC 4.7308</strain>
    </source>
</reference>
<dbReference type="RefSeq" id="WP_188940332.1">
    <property type="nucleotide sequence ID" value="NZ_BMNA01000002.1"/>
</dbReference>
<dbReference type="SUPFAM" id="SSF51445">
    <property type="entry name" value="(Trans)glycosidases"/>
    <property type="match status" value="1"/>
</dbReference>
<dbReference type="Proteomes" id="UP000655208">
    <property type="component" value="Unassembled WGS sequence"/>
</dbReference>
<dbReference type="EMBL" id="BMNA01000002">
    <property type="protein sequence ID" value="GGL91447.1"/>
    <property type="molecule type" value="Genomic_DNA"/>
</dbReference>
<sequence>MSPLVRVKTLARLPWRRADRVTVPVGGAEASAGRAPSAGRGARWRNQGVAVAVAAVAAVALVPATPAAAAPAMFLGTLGTSAKYASTESAAGVKVAMLELNWSKYEPRPGVFDTQYEKIMRSKLTSLQAAGMRVTLGLGLHYTPSWIFSVPNSRFVDQYGRQSKEANLVFNQQVRGYANLYLARIGKALHYSSFWAVRVTSGSRSEVMYPSGGQYWAFDRIALTGVGLPSTLARNPFPSWRPGRAGLSRAQVNQWAEWYVGALADAANWQAGTVRHNGFRGYFQIVTPGVGVQPKPLAALVARNLPNGTLGVGAAWEVLYRKLSRMPNRVAMISSVGDGSHGNVGCTATDRSVPLDSTATYQWSSTRWISRVADQYGFLKAGENPGMPGSVAGLALYRSTASTGLMAVAVKLSRSCGFQGLYWAHDDNFWNGNVSFSRYAANTTPSAVLPAAAPRV</sequence>
<protein>
    <recommendedName>
        <fullName evidence="3">Glycoside hydrolase family 42 N-terminal domain-containing protein</fullName>
    </recommendedName>
</protein>
<evidence type="ECO:0000313" key="1">
    <source>
        <dbReference type="EMBL" id="GGL91447.1"/>
    </source>
</evidence>
<dbReference type="Gene3D" id="3.20.20.80">
    <property type="entry name" value="Glycosidases"/>
    <property type="match status" value="1"/>
</dbReference>
<organism evidence="1 2">
    <name type="scientific">Nakamurella endophytica</name>
    <dbReference type="NCBI Taxonomy" id="1748367"/>
    <lineage>
        <taxon>Bacteria</taxon>
        <taxon>Bacillati</taxon>
        <taxon>Actinomycetota</taxon>
        <taxon>Actinomycetes</taxon>
        <taxon>Nakamurellales</taxon>
        <taxon>Nakamurellaceae</taxon>
        <taxon>Nakamurella</taxon>
    </lineage>
</organism>
<dbReference type="InterPro" id="IPR017853">
    <property type="entry name" value="GH"/>
</dbReference>
<proteinExistence type="predicted"/>
<evidence type="ECO:0000313" key="2">
    <source>
        <dbReference type="Proteomes" id="UP000655208"/>
    </source>
</evidence>